<name>A0A240U476_9BURK</name>
<dbReference type="InterPro" id="IPR013785">
    <property type="entry name" value="Aldolase_TIM"/>
</dbReference>
<evidence type="ECO:0000259" key="7">
    <source>
        <dbReference type="PROSITE" id="PS51918"/>
    </source>
</evidence>
<protein>
    <recommendedName>
        <fullName evidence="7">Radical SAM core domain-containing protein</fullName>
    </recommendedName>
</protein>
<dbReference type="GO" id="GO:0051539">
    <property type="term" value="F:4 iron, 4 sulfur cluster binding"/>
    <property type="evidence" value="ECO:0007669"/>
    <property type="project" value="UniProtKB-KW"/>
</dbReference>
<dbReference type="SFLD" id="SFLDG01067">
    <property type="entry name" value="SPASM/twitch_domain_containing"/>
    <property type="match status" value="1"/>
</dbReference>
<dbReference type="EMBL" id="CP021361">
    <property type="protein sequence ID" value="ART52170.1"/>
    <property type="molecule type" value="Genomic_DNA"/>
</dbReference>
<gene>
    <name evidence="8" type="ORF">CBP34_11610</name>
</gene>
<keyword evidence="2" id="KW-0004">4Fe-4S</keyword>
<dbReference type="SFLD" id="SFLDS00029">
    <property type="entry name" value="Radical_SAM"/>
    <property type="match status" value="1"/>
</dbReference>
<dbReference type="PANTHER" id="PTHR43787">
    <property type="entry name" value="FEMO COFACTOR BIOSYNTHESIS PROTEIN NIFB-RELATED"/>
    <property type="match status" value="1"/>
</dbReference>
<evidence type="ECO:0000256" key="3">
    <source>
        <dbReference type="ARBA" id="ARBA00022691"/>
    </source>
</evidence>
<dbReference type="GO" id="GO:0046872">
    <property type="term" value="F:metal ion binding"/>
    <property type="evidence" value="ECO:0007669"/>
    <property type="project" value="UniProtKB-KW"/>
</dbReference>
<sequence>MVHRRMRCTGLGLASECRREVVVIDYELDKYSQFRISPDGSSARGFNYRTGALAQFDLLQNPSVRRVIDGGAFENEREVVEALDFVMNFMVVAGADSTALVKDLYKGIQSATDDLNLTVLTTLACNFSCYYCYEKREPGRMGGQVRSRVLELLETRLPNLTRASINWYGGEPLLVKDAIVDITAHVRDQCNAAGVAFRSKMISNCYLLDRGVAQDLSRAGVDEVQVSFDGPMEIHDIIRHQSGKPTFNRIVENIVNASEFFKIIIRVNISERNSERIDELLDQLASAGVADFAIIYFANLHANGVGCSDMSEPELNDMIKTSKFVSQSLEYKRSALRKGFKVRTPLATTNICSAVVEGGFVIEPTGAVQKCYLDVGSSAESIGKIGSKGLAAIPISTIQKYNRRKWTSFSPFEDPECLACVALPICYSGCPWEAMRGRPKADRCHPLRSELSQYLNFFFDSLDSGAEFDPVMKTLQMRSSSFASATN</sequence>
<dbReference type="GO" id="GO:0003824">
    <property type="term" value="F:catalytic activity"/>
    <property type="evidence" value="ECO:0007669"/>
    <property type="project" value="InterPro"/>
</dbReference>
<dbReference type="NCBIfam" id="TIGR04085">
    <property type="entry name" value="rSAM_more_4Fe4S"/>
    <property type="match status" value="1"/>
</dbReference>
<dbReference type="AlphaFoldDB" id="A0A240U476"/>
<feature type="domain" description="Radical SAM core" evidence="7">
    <location>
        <begin position="111"/>
        <end position="341"/>
    </location>
</feature>
<dbReference type="Proteomes" id="UP000194432">
    <property type="component" value="Chromosome 1"/>
</dbReference>
<dbReference type="Pfam" id="PF04055">
    <property type="entry name" value="Radical_SAM"/>
    <property type="match status" value="1"/>
</dbReference>
<organism evidence="8 9">
    <name type="scientific">Acidovorax carolinensis</name>
    <dbReference type="NCBI Taxonomy" id="553814"/>
    <lineage>
        <taxon>Bacteria</taxon>
        <taxon>Pseudomonadati</taxon>
        <taxon>Pseudomonadota</taxon>
        <taxon>Betaproteobacteria</taxon>
        <taxon>Burkholderiales</taxon>
        <taxon>Comamonadaceae</taxon>
        <taxon>Acidovorax</taxon>
    </lineage>
</organism>
<proteinExistence type="predicted"/>
<evidence type="ECO:0000256" key="6">
    <source>
        <dbReference type="ARBA" id="ARBA00023014"/>
    </source>
</evidence>
<dbReference type="InterPro" id="IPR058240">
    <property type="entry name" value="rSAM_sf"/>
</dbReference>
<accession>A0A240U476</accession>
<evidence type="ECO:0000256" key="5">
    <source>
        <dbReference type="ARBA" id="ARBA00023004"/>
    </source>
</evidence>
<dbReference type="PANTHER" id="PTHR43787:SF3">
    <property type="entry name" value="ARYLSULFATASE REGULATORY PROTEIN"/>
    <property type="match status" value="1"/>
</dbReference>
<dbReference type="Gene3D" id="3.20.20.70">
    <property type="entry name" value="Aldolase class I"/>
    <property type="match status" value="1"/>
</dbReference>
<dbReference type="PROSITE" id="PS51918">
    <property type="entry name" value="RADICAL_SAM"/>
    <property type="match status" value="1"/>
</dbReference>
<dbReference type="InterPro" id="IPR023885">
    <property type="entry name" value="4Fe4S-binding_SPASM_dom"/>
</dbReference>
<dbReference type="CDD" id="cd01335">
    <property type="entry name" value="Radical_SAM"/>
    <property type="match status" value="1"/>
</dbReference>
<comment type="cofactor">
    <cofactor evidence="1">
        <name>[4Fe-4S] cluster</name>
        <dbReference type="ChEBI" id="CHEBI:49883"/>
    </cofactor>
</comment>
<dbReference type="UniPathway" id="UPA00782"/>
<keyword evidence="9" id="KW-1185">Reference proteome</keyword>
<evidence type="ECO:0000256" key="1">
    <source>
        <dbReference type="ARBA" id="ARBA00001966"/>
    </source>
</evidence>
<dbReference type="SUPFAM" id="SSF102114">
    <property type="entry name" value="Radical SAM enzymes"/>
    <property type="match status" value="1"/>
</dbReference>
<keyword evidence="6" id="KW-0411">Iron-sulfur</keyword>
<evidence type="ECO:0000256" key="4">
    <source>
        <dbReference type="ARBA" id="ARBA00022723"/>
    </source>
</evidence>
<keyword evidence="4" id="KW-0479">Metal-binding</keyword>
<keyword evidence="3" id="KW-0949">S-adenosyl-L-methionine</keyword>
<reference evidence="8 9" key="1">
    <citation type="submission" date="2017-05" db="EMBL/GenBank/DDBJ databases">
        <title>Polyphasic characterization of four soil-derived phenanthrene-degrading Acidovorax strains and proposal of Acidovorax phenanthrenivorans sp. nov.</title>
        <authorList>
            <person name="Singleton D.R."/>
            <person name="Lee J."/>
            <person name="Dickey A.N."/>
            <person name="Stroud A."/>
            <person name="Scholl E.H."/>
            <person name="Wright F.A."/>
            <person name="Aitken M.D."/>
        </authorList>
    </citation>
    <scope>NUCLEOTIDE SEQUENCE [LARGE SCALE GENOMIC DNA]</scope>
    <source>
        <strain evidence="8">NA3</strain>
    </source>
</reference>
<evidence type="ECO:0000313" key="8">
    <source>
        <dbReference type="EMBL" id="ART52170.1"/>
    </source>
</evidence>
<evidence type="ECO:0000313" key="9">
    <source>
        <dbReference type="Proteomes" id="UP000194432"/>
    </source>
</evidence>
<dbReference type="KEGG" id="acin:CBP34_11610"/>
<evidence type="ECO:0000256" key="2">
    <source>
        <dbReference type="ARBA" id="ARBA00022485"/>
    </source>
</evidence>
<dbReference type="InterPro" id="IPR007197">
    <property type="entry name" value="rSAM"/>
</dbReference>
<keyword evidence="5" id="KW-0408">Iron</keyword>